<evidence type="ECO:0000313" key="1">
    <source>
        <dbReference type="EMBL" id="AAZ25018.1"/>
    </source>
</evidence>
<dbReference type="AlphaFoldDB" id="Q47VH4"/>
<dbReference type="Proteomes" id="UP000000547">
    <property type="component" value="Chromosome"/>
</dbReference>
<name>Q47VH4_COLP3</name>
<dbReference type="HOGENOM" id="CLU_3402976_0_0_6"/>
<proteinExistence type="predicted"/>
<accession>Q47VH4</accession>
<reference evidence="1" key="1">
    <citation type="journal article" date="2005" name="Proc. Natl. Acad. Sci. U.S.A.">
        <title>The psychrophilic lifestyle as revealed by the genome sequence of Colwellia psychrerythraea 34H through genomic and proteomic analyses.</title>
        <authorList>
            <person name="Methe B.A."/>
            <person name="Nelson K.E."/>
            <person name="Deming J.W."/>
            <person name="Momen B."/>
            <person name="Melamud E."/>
            <person name="Zhang X."/>
            <person name="Moult J."/>
            <person name="Madupu R."/>
            <person name="Nelson W.C."/>
            <person name="Dodson R.J."/>
            <person name="Brinkac L.M."/>
            <person name="Daugherty S.C."/>
            <person name="Durkin A.S."/>
            <person name="DeBoy R.T."/>
            <person name="Kolonay J.F."/>
            <person name="Sullivan S.A."/>
            <person name="Zhou L."/>
            <person name="Davidsen T.M."/>
            <person name="Wu M."/>
            <person name="Huston A.L."/>
            <person name="Lewis M."/>
            <person name="Weaver B."/>
            <person name="Weidman J.F."/>
            <person name="Khouri H."/>
            <person name="Utterback T.R."/>
            <person name="Feldblyum T.V."/>
            <person name="Fraser C.M."/>
        </authorList>
    </citation>
    <scope>NUCLEOTIDE SEQUENCE [LARGE SCALE GENOMIC DNA]</scope>
    <source>
        <strain evidence="1">34H</strain>
    </source>
</reference>
<organism evidence="1 2">
    <name type="scientific">Colwellia psychrerythraea (strain 34H / ATCC BAA-681)</name>
    <name type="common">Vibrio psychroerythus</name>
    <dbReference type="NCBI Taxonomy" id="167879"/>
    <lineage>
        <taxon>Bacteria</taxon>
        <taxon>Pseudomonadati</taxon>
        <taxon>Pseudomonadota</taxon>
        <taxon>Gammaproteobacteria</taxon>
        <taxon>Alteromonadales</taxon>
        <taxon>Colwelliaceae</taxon>
        <taxon>Colwellia</taxon>
    </lineage>
</organism>
<sequence>MHYQIETPNFIFKKALSIAKLITLFYESLY</sequence>
<gene>
    <name evidence="1" type="ordered locus">CPS_4550</name>
</gene>
<evidence type="ECO:0000313" key="2">
    <source>
        <dbReference type="Proteomes" id="UP000000547"/>
    </source>
</evidence>
<dbReference type="STRING" id="167879.CPS_4550"/>
<protein>
    <submittedName>
        <fullName evidence="1">Uncharacterized protein</fullName>
    </submittedName>
</protein>
<dbReference type="EMBL" id="CP000083">
    <property type="protein sequence ID" value="AAZ25018.1"/>
    <property type="molecule type" value="Genomic_DNA"/>
</dbReference>
<dbReference type="KEGG" id="cps:CPS_4550"/>